<protein>
    <submittedName>
        <fullName evidence="2">Msl8731 protein</fullName>
    </submittedName>
</protein>
<dbReference type="KEGG" id="mlo:msl8731"/>
<feature type="region of interest" description="Disordered" evidence="1">
    <location>
        <begin position="1"/>
        <end position="26"/>
    </location>
</feature>
<proteinExistence type="predicted"/>
<sequence length="70" mass="7852">MRRCSEKKREGARETPGGSGGAQATRNTGPVIRIAIAKRREKLIIAWLLAEMDAGIKRLVRFAYILKSKR</sequence>
<gene>
    <name evidence="2" type="ordered locus">msl8731</name>
</gene>
<dbReference type="AlphaFoldDB" id="Q983N5"/>
<dbReference type="HOGENOM" id="CLU_2755107_0_0_5"/>
<accession>Q983N5</accession>
<dbReference type="EMBL" id="BA000012">
    <property type="protein sequence ID" value="BAB53845.1"/>
    <property type="molecule type" value="Genomic_DNA"/>
</dbReference>
<name>Q983N5_RHILO</name>
<reference evidence="2 3" key="1">
    <citation type="journal article" date="2000" name="DNA Res.">
        <title>Complete genome structure of the nitrogen-fixing symbiotic bacterium Mesorhizobium loti.</title>
        <authorList>
            <person name="Kaneko T."/>
            <person name="Nakamura Y."/>
            <person name="Sato S."/>
            <person name="Asamizu E."/>
            <person name="Kato T."/>
            <person name="Sasamoto S."/>
            <person name="Watanabe A."/>
            <person name="Idesawa K."/>
            <person name="Ishikawa A."/>
            <person name="Kawashima K."/>
            <person name="Kimura T."/>
            <person name="Kishida Y."/>
            <person name="Kiyokawa C."/>
            <person name="Kohara M."/>
            <person name="Matsumoto M."/>
            <person name="Matsuno A."/>
            <person name="Mochizuki Y."/>
            <person name="Nakayama S."/>
            <person name="Nakazaki N."/>
            <person name="Shimpo S."/>
            <person name="Sugimoto M."/>
            <person name="Takeuchi C."/>
            <person name="Yamada M."/>
            <person name="Tabata S."/>
        </authorList>
    </citation>
    <scope>NUCLEOTIDE SEQUENCE [LARGE SCALE GENOMIC DNA]</scope>
    <source>
        <strain evidence="3">LMG 29417 / CECT 9101 / MAFF 303099</strain>
    </source>
</reference>
<organism evidence="2 3">
    <name type="scientific">Mesorhizobium japonicum (strain LMG 29417 / CECT 9101 / MAFF 303099)</name>
    <name type="common">Mesorhizobium loti (strain MAFF 303099)</name>
    <dbReference type="NCBI Taxonomy" id="266835"/>
    <lineage>
        <taxon>Bacteria</taxon>
        <taxon>Pseudomonadati</taxon>
        <taxon>Pseudomonadota</taxon>
        <taxon>Alphaproteobacteria</taxon>
        <taxon>Hyphomicrobiales</taxon>
        <taxon>Phyllobacteriaceae</taxon>
        <taxon>Mesorhizobium</taxon>
    </lineage>
</organism>
<evidence type="ECO:0000313" key="3">
    <source>
        <dbReference type="Proteomes" id="UP000000552"/>
    </source>
</evidence>
<dbReference type="Proteomes" id="UP000000552">
    <property type="component" value="Chromosome"/>
</dbReference>
<evidence type="ECO:0000313" key="2">
    <source>
        <dbReference type="EMBL" id="BAB53845.1"/>
    </source>
</evidence>
<evidence type="ECO:0000256" key="1">
    <source>
        <dbReference type="SAM" id="MobiDB-lite"/>
    </source>
</evidence>